<dbReference type="PANTHER" id="PTHR30265">
    <property type="entry name" value="RHO-INTERACTING TRANSCRIPTION TERMINATION FACTOR NUSG"/>
    <property type="match status" value="1"/>
</dbReference>
<dbReference type="InterPro" id="IPR005824">
    <property type="entry name" value="KOW"/>
</dbReference>
<proteinExistence type="predicted"/>
<evidence type="ECO:0000256" key="1">
    <source>
        <dbReference type="ARBA" id="ARBA00022814"/>
    </source>
</evidence>
<dbReference type="InterPro" id="IPR036735">
    <property type="entry name" value="NGN_dom_sf"/>
</dbReference>
<dbReference type="InterPro" id="IPR008991">
    <property type="entry name" value="Translation_prot_SH3-like_sf"/>
</dbReference>
<keyword evidence="6" id="KW-1185">Reference proteome</keyword>
<dbReference type="InterPro" id="IPR006645">
    <property type="entry name" value="NGN-like_dom"/>
</dbReference>
<dbReference type="Gene3D" id="3.30.70.940">
    <property type="entry name" value="NusG, N-terminal domain"/>
    <property type="match status" value="1"/>
</dbReference>
<evidence type="ECO:0000256" key="2">
    <source>
        <dbReference type="ARBA" id="ARBA00023015"/>
    </source>
</evidence>
<dbReference type="Pfam" id="PF02357">
    <property type="entry name" value="NusG"/>
    <property type="match status" value="1"/>
</dbReference>
<dbReference type="PANTHER" id="PTHR30265:SF4">
    <property type="entry name" value="KOW MOTIF FAMILY PROTEIN, EXPRESSED"/>
    <property type="match status" value="1"/>
</dbReference>
<organism evidence="5 6">
    <name type="scientific">Bosea lathyri</name>
    <dbReference type="NCBI Taxonomy" id="1036778"/>
    <lineage>
        <taxon>Bacteria</taxon>
        <taxon>Pseudomonadati</taxon>
        <taxon>Pseudomonadota</taxon>
        <taxon>Alphaproteobacteria</taxon>
        <taxon>Hyphomicrobiales</taxon>
        <taxon>Boseaceae</taxon>
        <taxon>Bosea</taxon>
    </lineage>
</organism>
<protein>
    <submittedName>
        <fullName evidence="5">Transcription termination factor nusG</fullName>
    </submittedName>
</protein>
<dbReference type="OrthoDB" id="8162743at2"/>
<evidence type="ECO:0000259" key="4">
    <source>
        <dbReference type="SMART" id="SM00739"/>
    </source>
</evidence>
<name>A0A1H6BLB5_9HYPH</name>
<dbReference type="RefSeq" id="WP_103873888.1">
    <property type="nucleotide sequence ID" value="NZ_FNUY01000007.1"/>
</dbReference>
<dbReference type="EMBL" id="FNUY01000007">
    <property type="protein sequence ID" value="SEG61177.1"/>
    <property type="molecule type" value="Genomic_DNA"/>
</dbReference>
<dbReference type="GO" id="GO:0031564">
    <property type="term" value="P:transcription antitermination"/>
    <property type="evidence" value="ECO:0007669"/>
    <property type="project" value="UniProtKB-KW"/>
</dbReference>
<evidence type="ECO:0000256" key="3">
    <source>
        <dbReference type="ARBA" id="ARBA00023163"/>
    </source>
</evidence>
<dbReference type="SUPFAM" id="SSF50104">
    <property type="entry name" value="Translation proteins SH3-like domain"/>
    <property type="match status" value="1"/>
</dbReference>
<keyword evidence="3" id="KW-0804">Transcription</keyword>
<dbReference type="CDD" id="cd06091">
    <property type="entry name" value="KOW_NusG"/>
    <property type="match status" value="1"/>
</dbReference>
<accession>A0A1H6BLB5</accession>
<dbReference type="AlphaFoldDB" id="A0A1H6BLB5"/>
<keyword evidence="2" id="KW-0805">Transcription regulation</keyword>
<dbReference type="GO" id="GO:0006354">
    <property type="term" value="P:DNA-templated transcription elongation"/>
    <property type="evidence" value="ECO:0007669"/>
    <property type="project" value="InterPro"/>
</dbReference>
<dbReference type="Proteomes" id="UP000236743">
    <property type="component" value="Unassembled WGS sequence"/>
</dbReference>
<sequence length="216" mass="23823">MSRAKKSKCRSRVARARAARRAAALASQQSREEVASAPVLGIVETRVPVSSDLDTGLDWYLVYTAPRREEHVRKGLEEAGWTTFLPLLRRISTTRHRQVVYDVATYPRYLFVAGVPDGAIREIDGVVDVVRDGPAWARVKPHEIAAIAAFQNAPPPPPQKRKPVDVNDSVKIMSGPFMGFHATVREVLGRQEAELLVGMFGAETTVRMNIGLLAAE</sequence>
<dbReference type="InterPro" id="IPR043425">
    <property type="entry name" value="NusG-like"/>
</dbReference>
<dbReference type="SUPFAM" id="SSF82679">
    <property type="entry name" value="N-utilization substance G protein NusG, N-terminal domain"/>
    <property type="match status" value="1"/>
</dbReference>
<dbReference type="SMART" id="SM00739">
    <property type="entry name" value="KOW"/>
    <property type="match status" value="1"/>
</dbReference>
<gene>
    <name evidence="5" type="ORF">SAMN04488115_107315</name>
</gene>
<keyword evidence="1" id="KW-0889">Transcription antitermination</keyword>
<feature type="domain" description="KOW" evidence="4">
    <location>
        <begin position="163"/>
        <end position="190"/>
    </location>
</feature>
<evidence type="ECO:0000313" key="6">
    <source>
        <dbReference type="Proteomes" id="UP000236743"/>
    </source>
</evidence>
<evidence type="ECO:0000313" key="5">
    <source>
        <dbReference type="EMBL" id="SEG61177.1"/>
    </source>
</evidence>
<reference evidence="5 6" key="1">
    <citation type="submission" date="2016-10" db="EMBL/GenBank/DDBJ databases">
        <authorList>
            <person name="de Groot N.N."/>
        </authorList>
    </citation>
    <scope>NUCLEOTIDE SEQUENCE [LARGE SCALE GENOMIC DNA]</scope>
    <source>
        <strain evidence="5 6">DSM 26656</strain>
    </source>
</reference>